<evidence type="ECO:0000313" key="3">
    <source>
        <dbReference type="Proteomes" id="UP000565262"/>
    </source>
</evidence>
<feature type="compositionally biased region" description="Polar residues" evidence="1">
    <location>
        <begin position="1"/>
        <end position="34"/>
    </location>
</feature>
<dbReference type="Pfam" id="PF07433">
    <property type="entry name" value="DUF1513"/>
    <property type="match status" value="1"/>
</dbReference>
<organism evidence="2 3">
    <name type="scientific">Oceanospirillum sediminis</name>
    <dbReference type="NCBI Taxonomy" id="2760088"/>
    <lineage>
        <taxon>Bacteria</taxon>
        <taxon>Pseudomonadati</taxon>
        <taxon>Pseudomonadota</taxon>
        <taxon>Gammaproteobacteria</taxon>
        <taxon>Oceanospirillales</taxon>
        <taxon>Oceanospirillaceae</taxon>
        <taxon>Oceanospirillum</taxon>
    </lineage>
</organism>
<feature type="region of interest" description="Disordered" evidence="1">
    <location>
        <begin position="1"/>
        <end position="36"/>
    </location>
</feature>
<keyword evidence="3" id="KW-1185">Reference proteome</keyword>
<dbReference type="SUPFAM" id="SSF69322">
    <property type="entry name" value="Tricorn protease domain 2"/>
    <property type="match status" value="1"/>
</dbReference>
<sequence length="417" mass="45561">MRSSDNETSGLLLSDNRSTQSSEINAPTGLSASSDPGRRRFLLQSASLAGLAVSVSGCTLFNTSSNTTLTDPAASGNIADPASIRLASSVKTETMGHQLLQLQQSPQMLPSQWRGHQVAMSPDGRYLVSVARRPGRQLLVQDLSTQRHWFVNANEGRHFYGHGIFSADGSLLYCPENDYDNAEGKIGIYSVHQGFKKLKEWSSYGTGPHQIAWLKHQGDTLLVVANGGIETHPDYPRIKLNLDIMQPNISYLNLEGQLADQATPPHHQLSLRHLDTSSDGRVWVGAQYQGEIYESPNLVYNHAPGESDLTAVKAEDALWPGLKAYIASVSCHSTADSVCVTAPRDNKVTFWQRSSGQMIRTMSLADCAGVCAHPILPVYYVSSGDGTLAAFDANNGDLLWQKQFEGIHWDNHLTWAS</sequence>
<dbReference type="EMBL" id="JACJFM010000044">
    <property type="protein sequence ID" value="MBB1489153.1"/>
    <property type="molecule type" value="Genomic_DNA"/>
</dbReference>
<evidence type="ECO:0000256" key="1">
    <source>
        <dbReference type="SAM" id="MobiDB-lite"/>
    </source>
</evidence>
<dbReference type="Proteomes" id="UP000565262">
    <property type="component" value="Unassembled WGS sequence"/>
</dbReference>
<dbReference type="Gene3D" id="2.130.10.10">
    <property type="entry name" value="YVTN repeat-like/Quinoprotein amine dehydrogenase"/>
    <property type="match status" value="1"/>
</dbReference>
<dbReference type="AlphaFoldDB" id="A0A839IUM4"/>
<dbReference type="InterPro" id="IPR008311">
    <property type="entry name" value="UCP028101"/>
</dbReference>
<accession>A0A839IUM4</accession>
<protein>
    <submittedName>
        <fullName evidence="2">DUF1513 domain-containing protein</fullName>
    </submittedName>
</protein>
<gene>
    <name evidence="2" type="ORF">H4O21_21310</name>
</gene>
<comment type="caution">
    <text evidence="2">The sequence shown here is derived from an EMBL/GenBank/DDBJ whole genome shotgun (WGS) entry which is preliminary data.</text>
</comment>
<dbReference type="RefSeq" id="WP_182810958.1">
    <property type="nucleotide sequence ID" value="NZ_JACJFM010000044.1"/>
</dbReference>
<reference evidence="2 3" key="1">
    <citation type="submission" date="2020-08" db="EMBL/GenBank/DDBJ databases">
        <title>Oceanospirillum sp. nov. isolated from marine sediment.</title>
        <authorList>
            <person name="Ji X."/>
        </authorList>
    </citation>
    <scope>NUCLEOTIDE SEQUENCE [LARGE SCALE GENOMIC DNA]</scope>
    <source>
        <strain evidence="2 3">D5</strain>
    </source>
</reference>
<proteinExistence type="predicted"/>
<evidence type="ECO:0000313" key="2">
    <source>
        <dbReference type="EMBL" id="MBB1489153.1"/>
    </source>
</evidence>
<name>A0A839IUM4_9GAMM</name>
<dbReference type="InterPro" id="IPR015943">
    <property type="entry name" value="WD40/YVTN_repeat-like_dom_sf"/>
</dbReference>